<keyword evidence="9" id="KW-1185">Reference proteome</keyword>
<evidence type="ECO:0000256" key="2">
    <source>
        <dbReference type="ARBA" id="ARBA00022448"/>
    </source>
</evidence>
<comment type="subcellular location">
    <subcellularLocation>
        <location evidence="1">Cell membrane</location>
        <topology evidence="1">Multi-pass membrane protein</topology>
    </subcellularLocation>
</comment>
<protein>
    <submittedName>
        <fullName evidence="8">MFS transporter, putative bacilysin exporter BacE</fullName>
    </submittedName>
</protein>
<gene>
    <name evidence="8" type="ORF">REIFOR_01944</name>
</gene>
<keyword evidence="5 7" id="KW-1133">Transmembrane helix</keyword>
<keyword evidence="6 7" id="KW-0472">Membrane</keyword>
<feature type="transmembrane region" description="Helical" evidence="7">
    <location>
        <begin position="371"/>
        <end position="391"/>
    </location>
</feature>
<evidence type="ECO:0000313" key="8">
    <source>
        <dbReference type="EMBL" id="ATX77081.1"/>
    </source>
</evidence>
<dbReference type="KEGG" id="rfo:REIFOR_01944"/>
<proteinExistence type="predicted"/>
<feature type="transmembrane region" description="Helical" evidence="7">
    <location>
        <begin position="217"/>
        <end position="241"/>
    </location>
</feature>
<dbReference type="RefSeq" id="WP_100257364.1">
    <property type="nucleotide sequence ID" value="NZ_CP011797.1"/>
</dbReference>
<dbReference type="CDD" id="cd06173">
    <property type="entry name" value="MFS_MefA_like"/>
    <property type="match status" value="1"/>
</dbReference>
<feature type="transmembrane region" description="Helical" evidence="7">
    <location>
        <begin position="308"/>
        <end position="327"/>
    </location>
</feature>
<dbReference type="GO" id="GO:0005886">
    <property type="term" value="C:plasma membrane"/>
    <property type="evidence" value="ECO:0007669"/>
    <property type="project" value="UniProtKB-SubCell"/>
</dbReference>
<feature type="transmembrane region" description="Helical" evidence="7">
    <location>
        <begin position="174"/>
        <end position="191"/>
    </location>
</feature>
<feature type="transmembrane region" description="Helical" evidence="7">
    <location>
        <begin position="12"/>
        <end position="36"/>
    </location>
</feature>
<evidence type="ECO:0000256" key="4">
    <source>
        <dbReference type="ARBA" id="ARBA00022692"/>
    </source>
</evidence>
<dbReference type="PANTHER" id="PTHR43266:SF2">
    <property type="entry name" value="MAJOR FACILITATOR SUPERFAMILY (MFS) PROFILE DOMAIN-CONTAINING PROTEIN"/>
    <property type="match status" value="1"/>
</dbReference>
<feature type="transmembrane region" description="Helical" evidence="7">
    <location>
        <begin position="253"/>
        <end position="272"/>
    </location>
</feature>
<feature type="transmembrane region" description="Helical" evidence="7">
    <location>
        <begin position="339"/>
        <end position="365"/>
    </location>
</feature>
<evidence type="ECO:0000313" key="9">
    <source>
        <dbReference type="Proteomes" id="UP000229757"/>
    </source>
</evidence>
<dbReference type="PRINTS" id="PR01988">
    <property type="entry name" value="EXPORTERBACE"/>
</dbReference>
<sequence length="408" mass="45572">MKQRDVNKYLLIAAHGLAKMGNSLQDVVFILLIVGLLKGNEFQMGLVITIQFIPYLFFGYLGGVVADRYNRKTNMLIADAIRFSLALALTYLVFFNLESVALLACIAFLSTTCRCFYQPAQQAMLPELVKKADLTKYNSRFQVSENLGVIAGPLIAGVIVTVGEYWQAFLFDSMTYLVSLMLVFLINYYPLSKNGRISDSNEIRFNIFRYLNGRRKLFDTVYCSAASILAISAIIRLVIPLYITVDMNRPPELVAWTLGLIAAGTLFGAYLFGKVETTLNTPTVYWLVYGLCISMLFVSNNLFWLLGWAFVLGVSGAFVDVALICSIQKNTEEKYMGKVFSYFSTLANTGEALSGFIVGVVLMVVSAKYSGVLLGFICACIAFGFIIVRLLERKRHSTWPVESEKYMS</sequence>
<dbReference type="EMBL" id="CP011797">
    <property type="protein sequence ID" value="ATX77081.1"/>
    <property type="molecule type" value="Genomic_DNA"/>
</dbReference>
<evidence type="ECO:0000256" key="3">
    <source>
        <dbReference type="ARBA" id="ARBA00022475"/>
    </source>
</evidence>
<dbReference type="GO" id="GO:0022857">
    <property type="term" value="F:transmembrane transporter activity"/>
    <property type="evidence" value="ECO:0007669"/>
    <property type="project" value="InterPro"/>
</dbReference>
<dbReference type="Pfam" id="PF07690">
    <property type="entry name" value="MFS_1"/>
    <property type="match status" value="1"/>
</dbReference>
<evidence type="ECO:0000256" key="1">
    <source>
        <dbReference type="ARBA" id="ARBA00004651"/>
    </source>
</evidence>
<evidence type="ECO:0000256" key="7">
    <source>
        <dbReference type="SAM" id="Phobius"/>
    </source>
</evidence>
<keyword evidence="2" id="KW-0813">Transport</keyword>
<dbReference type="InterPro" id="IPR022324">
    <property type="entry name" value="Bacilysin_exporter_BacE_put"/>
</dbReference>
<dbReference type="Proteomes" id="UP000229757">
    <property type="component" value="Chromosome"/>
</dbReference>
<dbReference type="PANTHER" id="PTHR43266">
    <property type="entry name" value="MACROLIDE-EFFLUX PROTEIN"/>
    <property type="match status" value="1"/>
</dbReference>
<organism evidence="8 9">
    <name type="scientific">Reinekea forsetii</name>
    <dbReference type="NCBI Taxonomy" id="1336806"/>
    <lineage>
        <taxon>Bacteria</taxon>
        <taxon>Pseudomonadati</taxon>
        <taxon>Pseudomonadota</taxon>
        <taxon>Gammaproteobacteria</taxon>
        <taxon>Oceanospirillales</taxon>
        <taxon>Saccharospirillaceae</taxon>
        <taxon>Reinekea</taxon>
    </lineage>
</organism>
<evidence type="ECO:0000256" key="6">
    <source>
        <dbReference type="ARBA" id="ARBA00023136"/>
    </source>
</evidence>
<evidence type="ECO:0000256" key="5">
    <source>
        <dbReference type="ARBA" id="ARBA00022989"/>
    </source>
</evidence>
<dbReference type="OrthoDB" id="7283966at2"/>
<keyword evidence="4 7" id="KW-0812">Transmembrane</keyword>
<feature type="transmembrane region" description="Helical" evidence="7">
    <location>
        <begin position="42"/>
        <end position="63"/>
    </location>
</feature>
<name>A0A2K8KT81_9GAMM</name>
<dbReference type="AlphaFoldDB" id="A0A2K8KT81"/>
<reference evidence="8 9" key="1">
    <citation type="journal article" date="2017" name="Environ. Microbiol.">
        <title>Genomic and physiological analyses of 'Reinekea forsetii' reveal a versatile opportunistic lifestyle during spring algae blooms.</title>
        <authorList>
            <person name="Avci B."/>
            <person name="Hahnke R.L."/>
            <person name="Chafee M."/>
            <person name="Fischer T."/>
            <person name="Gruber-Vodicka H."/>
            <person name="Tegetmeyer H.E."/>
            <person name="Harder J."/>
            <person name="Fuchs B.M."/>
            <person name="Amann R.I."/>
            <person name="Teeling H."/>
        </authorList>
    </citation>
    <scope>NUCLEOTIDE SEQUENCE [LARGE SCALE GENOMIC DNA]</scope>
    <source>
        <strain evidence="8 9">Hel1_31_D35</strain>
    </source>
</reference>
<dbReference type="InterPro" id="IPR011701">
    <property type="entry name" value="MFS"/>
</dbReference>
<dbReference type="InterPro" id="IPR036259">
    <property type="entry name" value="MFS_trans_sf"/>
</dbReference>
<feature type="transmembrane region" description="Helical" evidence="7">
    <location>
        <begin position="284"/>
        <end position="302"/>
    </location>
</feature>
<dbReference type="SUPFAM" id="SSF103473">
    <property type="entry name" value="MFS general substrate transporter"/>
    <property type="match status" value="1"/>
</dbReference>
<feature type="transmembrane region" description="Helical" evidence="7">
    <location>
        <begin position="147"/>
        <end position="168"/>
    </location>
</feature>
<dbReference type="Gene3D" id="1.20.1250.20">
    <property type="entry name" value="MFS general substrate transporter like domains"/>
    <property type="match status" value="1"/>
</dbReference>
<accession>A0A2K8KT81</accession>
<keyword evidence="3" id="KW-1003">Cell membrane</keyword>